<protein>
    <submittedName>
        <fullName evidence="1">Uncharacterized protein</fullName>
    </submittedName>
</protein>
<proteinExistence type="predicted"/>
<dbReference type="Proteomes" id="UP000198807">
    <property type="component" value="Unassembled WGS sequence"/>
</dbReference>
<keyword evidence="2" id="KW-1185">Reference proteome</keyword>
<evidence type="ECO:0000313" key="1">
    <source>
        <dbReference type="EMBL" id="SEM03803.1"/>
    </source>
</evidence>
<name>A0A1H7V3S6_9GAMM</name>
<dbReference type="EMBL" id="FOBC01000023">
    <property type="protein sequence ID" value="SEM03803.1"/>
    <property type="molecule type" value="Genomic_DNA"/>
</dbReference>
<organism evidence="1 2">
    <name type="scientific">Halomonas daqiaonensis</name>
    <dbReference type="NCBI Taxonomy" id="650850"/>
    <lineage>
        <taxon>Bacteria</taxon>
        <taxon>Pseudomonadati</taxon>
        <taxon>Pseudomonadota</taxon>
        <taxon>Gammaproteobacteria</taxon>
        <taxon>Oceanospirillales</taxon>
        <taxon>Halomonadaceae</taxon>
        <taxon>Halomonas</taxon>
    </lineage>
</organism>
<gene>
    <name evidence="1" type="ORF">SAMN04488129_1231</name>
</gene>
<accession>A0A1H7V3S6</accession>
<reference evidence="2" key="1">
    <citation type="submission" date="2016-10" db="EMBL/GenBank/DDBJ databases">
        <authorList>
            <person name="Varghese N."/>
            <person name="Submissions S."/>
        </authorList>
    </citation>
    <scope>NUCLEOTIDE SEQUENCE [LARGE SCALE GENOMIC DNA]</scope>
    <source>
        <strain evidence="2">CGMCC 1.9150</strain>
    </source>
</reference>
<sequence>MVFFTIELKDAAVEFLASRFKSLSELPDHVAVEHFAPILRRENKVDD</sequence>
<dbReference type="AlphaFoldDB" id="A0A1H7V3S6"/>
<evidence type="ECO:0000313" key="2">
    <source>
        <dbReference type="Proteomes" id="UP000198807"/>
    </source>
</evidence>